<evidence type="ECO:0000313" key="1">
    <source>
        <dbReference type="EMBL" id="KUO16549.1"/>
    </source>
</evidence>
<keyword evidence="2" id="KW-1185">Reference proteome</keyword>
<reference evidence="1 2" key="1">
    <citation type="submission" date="2015-10" db="EMBL/GenBank/DDBJ databases">
        <title>Draft genome sequence of Streptomyces sp. RV15, isolated from a marine sponge.</title>
        <authorList>
            <person name="Ruckert C."/>
            <person name="Abdelmohsen U.R."/>
            <person name="Winkler A."/>
            <person name="Hentschel U."/>
            <person name="Kalinowski J."/>
            <person name="Kampfer P."/>
            <person name="Glaeser S."/>
        </authorList>
    </citation>
    <scope>NUCLEOTIDE SEQUENCE [LARGE SCALE GENOMIC DNA]</scope>
    <source>
        <strain evidence="1 2">RV15</strain>
    </source>
</reference>
<dbReference type="Proteomes" id="UP000053260">
    <property type="component" value="Unassembled WGS sequence"/>
</dbReference>
<evidence type="ECO:0000313" key="2">
    <source>
        <dbReference type="Proteomes" id="UP000053260"/>
    </source>
</evidence>
<gene>
    <name evidence="1" type="ORF">AQJ91_35265</name>
</gene>
<accession>A0A117RYZ0</accession>
<protein>
    <submittedName>
        <fullName evidence="1">Uncharacterized protein</fullName>
    </submittedName>
</protein>
<dbReference type="AlphaFoldDB" id="A0A117RYZ0"/>
<name>A0A117RYZ0_9ACTN</name>
<comment type="caution">
    <text evidence="1">The sequence shown here is derived from an EMBL/GenBank/DDBJ whole genome shotgun (WGS) entry which is preliminary data.</text>
</comment>
<sequence length="85" mass="8791">MAVLALDVVGEPADHVGGEHPGLVGQVQHLVGLGHPHGGRRAFGVHGGVPRGQGARGRAVERCGAEAGSGRVDEYEQRRAIVRAE</sequence>
<proteinExistence type="predicted"/>
<organism evidence="1 2">
    <name type="scientific">Streptomyces dysideae</name>
    <dbReference type="NCBI Taxonomy" id="909626"/>
    <lineage>
        <taxon>Bacteria</taxon>
        <taxon>Bacillati</taxon>
        <taxon>Actinomycetota</taxon>
        <taxon>Actinomycetes</taxon>
        <taxon>Kitasatosporales</taxon>
        <taxon>Streptomycetaceae</taxon>
        <taxon>Streptomyces</taxon>
    </lineage>
</organism>
<dbReference type="EMBL" id="LMXB01000086">
    <property type="protein sequence ID" value="KUO16549.1"/>
    <property type="molecule type" value="Genomic_DNA"/>
</dbReference>